<keyword evidence="1" id="KW-0812">Transmembrane</keyword>
<dbReference type="Proteomes" id="UP001059209">
    <property type="component" value="Chromosome"/>
</dbReference>
<evidence type="ECO:0000256" key="1">
    <source>
        <dbReference type="SAM" id="Phobius"/>
    </source>
</evidence>
<feature type="transmembrane region" description="Helical" evidence="1">
    <location>
        <begin position="12"/>
        <end position="35"/>
    </location>
</feature>
<protein>
    <submittedName>
        <fullName evidence="2">Uncharacterized protein</fullName>
    </submittedName>
</protein>
<accession>A0ABY5YC25</accession>
<evidence type="ECO:0000313" key="2">
    <source>
        <dbReference type="EMBL" id="UWX55670.1"/>
    </source>
</evidence>
<gene>
    <name evidence="2" type="ORF">NYZ99_04260</name>
</gene>
<organism evidence="2 3">
    <name type="scientific">Maribacter litopenaei</name>
    <dbReference type="NCBI Taxonomy" id="2976127"/>
    <lineage>
        <taxon>Bacteria</taxon>
        <taxon>Pseudomonadati</taxon>
        <taxon>Bacteroidota</taxon>
        <taxon>Flavobacteriia</taxon>
        <taxon>Flavobacteriales</taxon>
        <taxon>Flavobacteriaceae</taxon>
        <taxon>Maribacter</taxon>
    </lineage>
</organism>
<dbReference type="EMBL" id="CP104205">
    <property type="protein sequence ID" value="UWX55670.1"/>
    <property type="molecule type" value="Genomic_DNA"/>
</dbReference>
<reference evidence="2" key="1">
    <citation type="submission" date="2022-09" db="EMBL/GenBank/DDBJ databases">
        <title>Maribacter litopenaei sp. nov., isolated from the intestinal tract of the Pacific White Shrimp, Litopenaeus vannamei.</title>
        <authorList>
            <person name="Kim S.Y."/>
            <person name="Hwang C.Y."/>
        </authorList>
    </citation>
    <scope>NUCLEOTIDE SEQUENCE</scope>
    <source>
        <strain evidence="2">HL-LV01</strain>
    </source>
</reference>
<proteinExistence type="predicted"/>
<feature type="transmembrane region" description="Helical" evidence="1">
    <location>
        <begin position="55"/>
        <end position="74"/>
    </location>
</feature>
<feature type="transmembrane region" description="Helical" evidence="1">
    <location>
        <begin position="109"/>
        <end position="129"/>
    </location>
</feature>
<keyword evidence="1" id="KW-1133">Transmembrane helix</keyword>
<evidence type="ECO:0000313" key="3">
    <source>
        <dbReference type="Proteomes" id="UP001059209"/>
    </source>
</evidence>
<keyword evidence="1" id="KW-0472">Membrane</keyword>
<dbReference type="RefSeq" id="WP_260573769.1">
    <property type="nucleotide sequence ID" value="NZ_CP104205.1"/>
</dbReference>
<keyword evidence="3" id="KW-1185">Reference proteome</keyword>
<sequence length="148" mass="17366">MNTKDLSLKFGMAGLTGTIPVLFWIMFTINLIFAISYFPNIPEWQWENLLRTNGFTLLLTTTVFFFSAIIGTYAKFYFKERGQRSKFMLLCLAFTFSVQFFLISEHLVLLLIGWLLMGWVMSKLIGFHMDWSEAREAKILSEKVFFIR</sequence>
<name>A0ABY5YC25_9FLAO</name>